<dbReference type="Gene3D" id="2.120.10.30">
    <property type="entry name" value="TolB, C-terminal domain"/>
    <property type="match status" value="1"/>
</dbReference>
<dbReference type="RefSeq" id="WP_141957823.1">
    <property type="nucleotide sequence ID" value="NZ_VFOZ01000001.1"/>
</dbReference>
<proteinExistence type="predicted"/>
<keyword evidence="1" id="KW-0812">Transmembrane</keyword>
<evidence type="ECO:0000313" key="2">
    <source>
        <dbReference type="EMBL" id="TQL99204.1"/>
    </source>
</evidence>
<dbReference type="Proteomes" id="UP000316096">
    <property type="component" value="Unassembled WGS sequence"/>
</dbReference>
<dbReference type="OrthoDB" id="3468798at2"/>
<evidence type="ECO:0000313" key="3">
    <source>
        <dbReference type="Proteomes" id="UP000316096"/>
    </source>
</evidence>
<comment type="caution">
    <text evidence="2">The sequence shown here is derived from an EMBL/GenBank/DDBJ whole genome shotgun (WGS) entry which is preliminary data.</text>
</comment>
<dbReference type="AlphaFoldDB" id="A0A543CQ25"/>
<keyword evidence="1" id="KW-0472">Membrane</keyword>
<dbReference type="EMBL" id="VFOZ01000001">
    <property type="protein sequence ID" value="TQL99204.1"/>
    <property type="molecule type" value="Genomic_DNA"/>
</dbReference>
<organism evidence="2 3">
    <name type="scientific">Actinoallomurus bryophytorum</name>
    <dbReference type="NCBI Taxonomy" id="1490222"/>
    <lineage>
        <taxon>Bacteria</taxon>
        <taxon>Bacillati</taxon>
        <taxon>Actinomycetota</taxon>
        <taxon>Actinomycetes</taxon>
        <taxon>Streptosporangiales</taxon>
        <taxon>Thermomonosporaceae</taxon>
        <taxon>Actinoallomurus</taxon>
    </lineage>
</organism>
<dbReference type="SUPFAM" id="SSF82171">
    <property type="entry name" value="DPP6 N-terminal domain-like"/>
    <property type="match status" value="1"/>
</dbReference>
<dbReference type="InterPro" id="IPR011042">
    <property type="entry name" value="6-blade_b-propeller_TolB-like"/>
</dbReference>
<evidence type="ECO:0000256" key="1">
    <source>
        <dbReference type="SAM" id="Phobius"/>
    </source>
</evidence>
<keyword evidence="3" id="KW-1185">Reference proteome</keyword>
<keyword evidence="1" id="KW-1133">Transmembrane helix</keyword>
<gene>
    <name evidence="2" type="ORF">FB559_4861</name>
</gene>
<reference evidence="2 3" key="1">
    <citation type="submission" date="2019-06" db="EMBL/GenBank/DDBJ databases">
        <title>Sequencing the genomes of 1000 actinobacteria strains.</title>
        <authorList>
            <person name="Klenk H.-P."/>
        </authorList>
    </citation>
    <scope>NUCLEOTIDE SEQUENCE [LARGE SCALE GENOMIC DNA]</scope>
    <source>
        <strain evidence="2 3">DSM 102200</strain>
    </source>
</reference>
<evidence type="ECO:0008006" key="4">
    <source>
        <dbReference type="Google" id="ProtNLM"/>
    </source>
</evidence>
<sequence length="370" mass="40323">MTTEDRLRSALTAVAELVQPEEESEQRTAAVRSRRRVRRYGPLAVAVAILLIVVAGVVARRDRAPAPDTLGGGSARYFIANVSGGDHIHELTVRDVQTGKVTATREPPAGGEWTRLSATADPNVFYVVLEHQDLASLYRLRIDRSGRIGALTRVRDLPSSGVEASFLAVSPDGTRVAFPVRRDDRPDGPARIDVMTLSNGRRTAFRTSEAGGVGDLSWAADGRHLAFVLRASAAHPSIIRILDTDAGHDLVADSHLVLVDTAVHTYTTPVLSADGQSLYLIADHRAGGHRSTQVLEVDARTGRPVRMLYEQPFRSGGNFIWVFTTLTRDPSGTALLLVDDLRRSAHRIDIASRRVTTIPFPRGMPNLIAW</sequence>
<protein>
    <recommendedName>
        <fullName evidence="4">WD40 repeat protein</fullName>
    </recommendedName>
</protein>
<name>A0A543CQ25_9ACTN</name>
<accession>A0A543CQ25</accession>
<feature type="transmembrane region" description="Helical" evidence="1">
    <location>
        <begin position="40"/>
        <end position="59"/>
    </location>
</feature>